<dbReference type="Pfam" id="PF05016">
    <property type="entry name" value="ParE_toxin"/>
    <property type="match status" value="1"/>
</dbReference>
<dbReference type="InterPro" id="IPR007712">
    <property type="entry name" value="RelE/ParE_toxin"/>
</dbReference>
<keyword evidence="1" id="KW-1277">Toxin-antitoxin system</keyword>
<evidence type="ECO:0000313" key="2">
    <source>
        <dbReference type="EMBL" id="MBK7677761.1"/>
    </source>
</evidence>
<protein>
    <submittedName>
        <fullName evidence="2">Type II toxin-antitoxin system RelE/ParE family toxin</fullName>
    </submittedName>
</protein>
<dbReference type="AlphaFoldDB" id="A0A935Q536"/>
<accession>A0A935Q536</accession>
<dbReference type="Gene3D" id="3.30.2310.20">
    <property type="entry name" value="RelE-like"/>
    <property type="match status" value="1"/>
</dbReference>
<organism evidence="2 3">
    <name type="scientific">Candidatus Accumulibacter proximus</name>
    <dbReference type="NCBI Taxonomy" id="2954385"/>
    <lineage>
        <taxon>Bacteria</taxon>
        <taxon>Pseudomonadati</taxon>
        <taxon>Pseudomonadota</taxon>
        <taxon>Betaproteobacteria</taxon>
        <taxon>Candidatus Accumulibacter</taxon>
    </lineage>
</organism>
<dbReference type="Proteomes" id="UP000697998">
    <property type="component" value="Unassembled WGS sequence"/>
</dbReference>
<evidence type="ECO:0000313" key="3">
    <source>
        <dbReference type="Proteomes" id="UP000697998"/>
    </source>
</evidence>
<dbReference type="InterPro" id="IPR035093">
    <property type="entry name" value="RelE/ParE_toxin_dom_sf"/>
</dbReference>
<sequence length="98" mass="11278">MNIEFHPEAAEEFEAAVDWYEERETGLGLDFAVEIHAAIERAAAMPDAWTQLAGNVRRVLVNRFPYGVLYEPGSRSLLVLAVMHLRREPGYWMTRRSE</sequence>
<gene>
    <name evidence="2" type="ORF">IPJ27_25160</name>
</gene>
<name>A0A935Q536_9PROT</name>
<comment type="caution">
    <text evidence="2">The sequence shown here is derived from an EMBL/GenBank/DDBJ whole genome shotgun (WGS) entry which is preliminary data.</text>
</comment>
<reference evidence="2 3" key="1">
    <citation type="submission" date="2020-10" db="EMBL/GenBank/DDBJ databases">
        <title>Connecting structure to function with the recovery of over 1000 high-quality activated sludge metagenome-assembled genomes encoding full-length rRNA genes using long-read sequencing.</title>
        <authorList>
            <person name="Singleton C.M."/>
            <person name="Petriglieri F."/>
            <person name="Kristensen J.M."/>
            <person name="Kirkegaard R.H."/>
            <person name="Michaelsen T.Y."/>
            <person name="Andersen M.H."/>
            <person name="Karst S.M."/>
            <person name="Dueholm M.S."/>
            <person name="Nielsen P.H."/>
            <person name="Albertsen M."/>
        </authorList>
    </citation>
    <scope>NUCLEOTIDE SEQUENCE [LARGE SCALE GENOMIC DNA]</scope>
    <source>
        <strain evidence="2">EsbW_18-Q3-R4-48_BATAC.285</strain>
    </source>
</reference>
<evidence type="ECO:0000256" key="1">
    <source>
        <dbReference type="ARBA" id="ARBA00022649"/>
    </source>
</evidence>
<proteinExistence type="predicted"/>
<dbReference type="EMBL" id="JADJMH010000040">
    <property type="protein sequence ID" value="MBK7677761.1"/>
    <property type="molecule type" value="Genomic_DNA"/>
</dbReference>